<dbReference type="PANTHER" id="PTHR43674:SF2">
    <property type="entry name" value="BETA-UREIDOPROPIONASE"/>
    <property type="match status" value="1"/>
</dbReference>
<dbReference type="InterPro" id="IPR036526">
    <property type="entry name" value="C-N_Hydrolase_sf"/>
</dbReference>
<dbReference type="PROSITE" id="PS50263">
    <property type="entry name" value="CN_HYDROLASE"/>
    <property type="match status" value="1"/>
</dbReference>
<keyword evidence="1 3" id="KW-0378">Hydrolase</keyword>
<name>A0AB39TEK9_9ACTN</name>
<dbReference type="EMBL" id="CP163445">
    <property type="protein sequence ID" value="XDQ78088.1"/>
    <property type="molecule type" value="Genomic_DNA"/>
</dbReference>
<sequence>MPVPVPLTVAVAQPACAEAGRADTLRVNAERHAEAVRAAGTRLVVFPELSLTGYDLAAPAVDPADERLAPLVEACAATGATALVGAPVAEGDGRESIATLAVTGEGAVVAYRKMRLHGEGEPARFTPGEKPVVLELDGLRLGLAICADAADPTHAEETAALGIDAYVASTLYGPTPAAAERRDGHLRARAAAHGVWAVLATSAGATGVFPDSSGGSGVWAPGGDLVVQAGTEPGELVRAELVRTEPVRPEPVRP</sequence>
<dbReference type="CDD" id="cd07197">
    <property type="entry name" value="nitrilase"/>
    <property type="match status" value="1"/>
</dbReference>
<dbReference type="InterPro" id="IPR003010">
    <property type="entry name" value="C-N_Hydrolase"/>
</dbReference>
<feature type="domain" description="CN hydrolase" evidence="2">
    <location>
        <begin position="7"/>
        <end position="243"/>
    </location>
</feature>
<evidence type="ECO:0000259" key="2">
    <source>
        <dbReference type="PROSITE" id="PS50263"/>
    </source>
</evidence>
<dbReference type="Gene3D" id="3.60.110.10">
    <property type="entry name" value="Carbon-nitrogen hydrolase"/>
    <property type="match status" value="1"/>
</dbReference>
<evidence type="ECO:0000313" key="3">
    <source>
        <dbReference type="EMBL" id="XDQ78088.1"/>
    </source>
</evidence>
<dbReference type="SUPFAM" id="SSF56317">
    <property type="entry name" value="Carbon-nitrogen hydrolase"/>
    <property type="match status" value="1"/>
</dbReference>
<organism evidence="3">
    <name type="scientific">Streptomyces sp. Y1</name>
    <dbReference type="NCBI Taxonomy" id="3238634"/>
    <lineage>
        <taxon>Bacteria</taxon>
        <taxon>Bacillati</taxon>
        <taxon>Actinomycetota</taxon>
        <taxon>Actinomycetes</taxon>
        <taxon>Kitasatosporales</taxon>
        <taxon>Streptomycetaceae</taxon>
        <taxon>Streptomyces</taxon>
    </lineage>
</organism>
<accession>A0AB39TEK9</accession>
<protein>
    <submittedName>
        <fullName evidence="3">Carbon-nitrogen hydrolase family protein</fullName>
    </submittedName>
</protein>
<dbReference type="RefSeq" id="WP_369182650.1">
    <property type="nucleotide sequence ID" value="NZ_CP163445.1"/>
</dbReference>
<dbReference type="GO" id="GO:0033388">
    <property type="term" value="P:putrescine biosynthetic process from arginine"/>
    <property type="evidence" value="ECO:0007669"/>
    <property type="project" value="TreeGrafter"/>
</dbReference>
<dbReference type="Pfam" id="PF00795">
    <property type="entry name" value="CN_hydrolase"/>
    <property type="match status" value="1"/>
</dbReference>
<dbReference type="GO" id="GO:0050126">
    <property type="term" value="F:N-carbamoylputrescine amidase activity"/>
    <property type="evidence" value="ECO:0007669"/>
    <property type="project" value="TreeGrafter"/>
</dbReference>
<dbReference type="AlphaFoldDB" id="A0AB39TEK9"/>
<evidence type="ECO:0000256" key="1">
    <source>
        <dbReference type="ARBA" id="ARBA00022801"/>
    </source>
</evidence>
<proteinExistence type="predicted"/>
<reference evidence="3" key="1">
    <citation type="submission" date="2024-07" db="EMBL/GenBank/DDBJ databases">
        <authorList>
            <person name="Yu S.T."/>
        </authorList>
    </citation>
    <scope>NUCLEOTIDE SEQUENCE</scope>
    <source>
        <strain evidence="3">Y1</strain>
    </source>
</reference>
<dbReference type="PANTHER" id="PTHR43674">
    <property type="entry name" value="NITRILASE C965.09-RELATED"/>
    <property type="match status" value="1"/>
</dbReference>
<dbReference type="InterPro" id="IPR050345">
    <property type="entry name" value="Aliph_Amidase/BUP"/>
</dbReference>
<gene>
    <name evidence="3" type="ORF">AB2U05_06185</name>
</gene>